<keyword evidence="5 7" id="KW-1133">Transmembrane helix</keyword>
<evidence type="ECO:0000313" key="11">
    <source>
        <dbReference type="Proteomes" id="UP000065151"/>
    </source>
</evidence>
<feature type="transmembrane region" description="Helical" evidence="7">
    <location>
        <begin position="187"/>
        <end position="209"/>
    </location>
</feature>
<dbReference type="EMBL" id="CP013747">
    <property type="protein sequence ID" value="ALV41072.1"/>
    <property type="molecule type" value="Genomic_DNA"/>
</dbReference>
<dbReference type="CDD" id="cd06261">
    <property type="entry name" value="TM_PBP2"/>
    <property type="match status" value="1"/>
</dbReference>
<name>A0A0U3P734_9MICC</name>
<dbReference type="STRING" id="121292.AU252_07835"/>
<reference evidence="10 11" key="1">
    <citation type="submission" date="2015-12" db="EMBL/GenBank/DDBJ databases">
        <authorList>
            <person name="Shamseldin A."/>
            <person name="Moawad H."/>
            <person name="Abd El-Rahim W.M."/>
            <person name="Sadowsky M.J."/>
        </authorList>
    </citation>
    <scope>NUCLEOTIDE SEQUENCE [LARGE SCALE GENOMIC DNA]</scope>
    <source>
        <strain evidence="10 11">Ar51</strain>
    </source>
</reference>
<feature type="transmembrane region" description="Helical" evidence="7">
    <location>
        <begin position="230"/>
        <end position="255"/>
    </location>
</feature>
<sequence length="325" mass="35420">MTVMPAPDEAANSSRTQSRKDKGRPATPEDSAPIMRRVKTKLTSRWATAAAVIIATIWTVPTFGLLVSSIRPAAKQVGPRSDGWWNFFADWDFTFKHYVDVTAAAGSQSANLSQYFVNSLAIVIPVTVFVLVLASMAAYIFAWGNFRGREATFIFVFALQIIPLQMALIPLLSLFTQVLKLPPGSYAQLWIAHTMFGLPLGIFLLHNFISEIPGEVIEAAKVDGAGHTTIFWRIILPLSVPALASLAIFQFLWVWNDLLVALVFSGGTADVAPITQRLAEISGTRGNRDFLNPAAAFVSIIVPLAVFLGLQRFFVRGLLAGGLKG</sequence>
<keyword evidence="3" id="KW-1003">Cell membrane</keyword>
<evidence type="ECO:0000256" key="3">
    <source>
        <dbReference type="ARBA" id="ARBA00022475"/>
    </source>
</evidence>
<protein>
    <submittedName>
        <fullName evidence="10">Sugar ABC transporter permease</fullName>
    </submittedName>
</protein>
<proteinExistence type="inferred from homology"/>
<comment type="subcellular location">
    <subcellularLocation>
        <location evidence="1 7">Cell membrane</location>
        <topology evidence="1 7">Multi-pass membrane protein</topology>
    </subcellularLocation>
</comment>
<dbReference type="InterPro" id="IPR035906">
    <property type="entry name" value="MetI-like_sf"/>
</dbReference>
<dbReference type="PROSITE" id="PS50928">
    <property type="entry name" value="ABC_TM1"/>
    <property type="match status" value="1"/>
</dbReference>
<dbReference type="KEGG" id="psul:AU252_07835"/>
<dbReference type="Pfam" id="PF00528">
    <property type="entry name" value="BPD_transp_1"/>
    <property type="match status" value="1"/>
</dbReference>
<dbReference type="PANTHER" id="PTHR43744:SF4">
    <property type="entry name" value="OSMOPROTECTIVE COMPOUNDS UPTAKE PERMEASE PROTEIN GGTD"/>
    <property type="match status" value="1"/>
</dbReference>
<evidence type="ECO:0000256" key="4">
    <source>
        <dbReference type="ARBA" id="ARBA00022692"/>
    </source>
</evidence>
<evidence type="ECO:0000259" key="9">
    <source>
        <dbReference type="PROSITE" id="PS50928"/>
    </source>
</evidence>
<dbReference type="Gene3D" id="1.10.3720.10">
    <property type="entry name" value="MetI-like"/>
    <property type="match status" value="1"/>
</dbReference>
<keyword evidence="6 7" id="KW-0472">Membrane</keyword>
<dbReference type="PANTHER" id="PTHR43744">
    <property type="entry name" value="ABC TRANSPORTER PERMEASE PROTEIN MG189-RELATED-RELATED"/>
    <property type="match status" value="1"/>
</dbReference>
<feature type="domain" description="ABC transmembrane type-1" evidence="9">
    <location>
        <begin position="116"/>
        <end position="310"/>
    </location>
</feature>
<evidence type="ECO:0000256" key="1">
    <source>
        <dbReference type="ARBA" id="ARBA00004651"/>
    </source>
</evidence>
<feature type="transmembrane region" description="Helical" evidence="7">
    <location>
        <begin position="153"/>
        <end position="175"/>
    </location>
</feature>
<dbReference type="AlphaFoldDB" id="A0A0U3P734"/>
<dbReference type="InterPro" id="IPR000515">
    <property type="entry name" value="MetI-like"/>
</dbReference>
<dbReference type="Proteomes" id="UP000065151">
    <property type="component" value="Chromosome"/>
</dbReference>
<gene>
    <name evidence="10" type="ORF">AU252_07835</name>
</gene>
<feature type="transmembrane region" description="Helical" evidence="7">
    <location>
        <begin position="115"/>
        <end position="141"/>
    </location>
</feature>
<dbReference type="RefSeq" id="WP_058930231.1">
    <property type="nucleotide sequence ID" value="NZ_CP013747.1"/>
</dbReference>
<evidence type="ECO:0000256" key="6">
    <source>
        <dbReference type="ARBA" id="ARBA00023136"/>
    </source>
</evidence>
<dbReference type="GO" id="GO:0055085">
    <property type="term" value="P:transmembrane transport"/>
    <property type="evidence" value="ECO:0007669"/>
    <property type="project" value="InterPro"/>
</dbReference>
<evidence type="ECO:0000256" key="2">
    <source>
        <dbReference type="ARBA" id="ARBA00022448"/>
    </source>
</evidence>
<dbReference type="GO" id="GO:0005886">
    <property type="term" value="C:plasma membrane"/>
    <property type="evidence" value="ECO:0007669"/>
    <property type="project" value="UniProtKB-SubCell"/>
</dbReference>
<evidence type="ECO:0000313" key="10">
    <source>
        <dbReference type="EMBL" id="ALV41072.1"/>
    </source>
</evidence>
<feature type="region of interest" description="Disordered" evidence="8">
    <location>
        <begin position="1"/>
        <end position="32"/>
    </location>
</feature>
<evidence type="ECO:0000256" key="8">
    <source>
        <dbReference type="SAM" id="MobiDB-lite"/>
    </source>
</evidence>
<evidence type="ECO:0000256" key="7">
    <source>
        <dbReference type="RuleBase" id="RU363032"/>
    </source>
</evidence>
<comment type="similarity">
    <text evidence="7">Belongs to the binding-protein-dependent transport system permease family.</text>
</comment>
<feature type="transmembrane region" description="Helical" evidence="7">
    <location>
        <begin position="46"/>
        <end position="70"/>
    </location>
</feature>
<keyword evidence="2 7" id="KW-0813">Transport</keyword>
<dbReference type="SUPFAM" id="SSF161098">
    <property type="entry name" value="MetI-like"/>
    <property type="match status" value="1"/>
</dbReference>
<organism evidence="10">
    <name type="scientific">Pseudarthrobacter sulfonivorans</name>
    <dbReference type="NCBI Taxonomy" id="121292"/>
    <lineage>
        <taxon>Bacteria</taxon>
        <taxon>Bacillati</taxon>
        <taxon>Actinomycetota</taxon>
        <taxon>Actinomycetes</taxon>
        <taxon>Micrococcales</taxon>
        <taxon>Micrococcaceae</taxon>
        <taxon>Pseudarthrobacter</taxon>
    </lineage>
</organism>
<feature type="transmembrane region" description="Helical" evidence="7">
    <location>
        <begin position="294"/>
        <end position="315"/>
    </location>
</feature>
<evidence type="ECO:0000256" key="5">
    <source>
        <dbReference type="ARBA" id="ARBA00022989"/>
    </source>
</evidence>
<accession>A0A0U3P734</accession>
<keyword evidence="4 7" id="KW-0812">Transmembrane</keyword>